<accession>A0A0P6VGQ3</accession>
<sequence>MSEADGNAALQPTAFIDSQSEPVRDFVDRHAGTGSDRERAIRLYYAMRDAIPYDMRHFGIEPHLFVASNVLAAPAAFCVPKAIALAATARAAGIPARIGFADVRNHLSTPRMLELIGTDVFYWHAFTVLHLDGQWVKATPAFDLAFCRKFNVKPLDFDGRSDSIFHEFDPDGRRHMDYVLDRGSYDDMPIETFAAEMRSHYPRLVAASIAERT</sequence>
<name>A0A0P6VGQ3_9HYPH</name>
<protein>
    <recommendedName>
        <fullName evidence="1">Transglutaminase-like domain-containing protein</fullName>
    </recommendedName>
</protein>
<gene>
    <name evidence="2" type="ORF">ABB55_02325</name>
</gene>
<feature type="domain" description="Transglutaminase-like" evidence="1">
    <location>
        <begin position="31"/>
        <end position="140"/>
    </location>
</feature>
<reference evidence="2 3" key="1">
    <citation type="submission" date="2015-09" db="EMBL/GenBank/DDBJ databases">
        <authorList>
            <person name="Jackson K.R."/>
            <person name="Lunt B.L."/>
            <person name="Fisher J.N.B."/>
            <person name="Gardner A.V."/>
            <person name="Bailey M.E."/>
            <person name="Deus L.M."/>
            <person name="Earl A.S."/>
            <person name="Gibby P.D."/>
            <person name="Hartmann K.A."/>
            <person name="Liu J.E."/>
            <person name="Manci A.M."/>
            <person name="Nielsen D.A."/>
            <person name="Solomon M.B."/>
            <person name="Breakwell D.P."/>
            <person name="Burnett S.H."/>
            <person name="Grose J.H."/>
        </authorList>
    </citation>
    <scope>NUCLEOTIDE SEQUENCE [LARGE SCALE GENOMIC DNA]</scope>
    <source>
        <strain evidence="2 3">16</strain>
    </source>
</reference>
<dbReference type="Gene3D" id="3.10.620.30">
    <property type="match status" value="1"/>
</dbReference>
<keyword evidence="3" id="KW-1185">Reference proteome</keyword>
<evidence type="ECO:0000259" key="1">
    <source>
        <dbReference type="Pfam" id="PF01841"/>
    </source>
</evidence>
<reference evidence="2 3" key="2">
    <citation type="submission" date="2015-10" db="EMBL/GenBank/DDBJ databases">
        <title>Draft Genome Sequence of Prosthecomicrobium hirschii ATCC 27832.</title>
        <authorList>
            <person name="Daniel J."/>
            <person name="Givan S.A."/>
            <person name="Brun Y.V."/>
            <person name="Brown P.J."/>
        </authorList>
    </citation>
    <scope>NUCLEOTIDE SEQUENCE [LARGE SCALE GENOMIC DNA]</scope>
    <source>
        <strain evidence="2 3">16</strain>
    </source>
</reference>
<dbReference type="AlphaFoldDB" id="A0A0P6VGQ3"/>
<dbReference type="EMBL" id="LJYW01000001">
    <property type="protein sequence ID" value="KPL51198.1"/>
    <property type="molecule type" value="Genomic_DNA"/>
</dbReference>
<dbReference type="PANTHER" id="PTHR33490:SF3">
    <property type="entry name" value="CONSERVED INTEGRAL MEMBRANE PROTEIN"/>
    <property type="match status" value="1"/>
</dbReference>
<organism evidence="2 3">
    <name type="scientific">Prosthecodimorpha hirschii</name>
    <dbReference type="NCBI Taxonomy" id="665126"/>
    <lineage>
        <taxon>Bacteria</taxon>
        <taxon>Pseudomonadati</taxon>
        <taxon>Pseudomonadota</taxon>
        <taxon>Alphaproteobacteria</taxon>
        <taxon>Hyphomicrobiales</taxon>
        <taxon>Ancalomicrobiaceae</taxon>
        <taxon>Prosthecodimorpha</taxon>
    </lineage>
</organism>
<comment type="caution">
    <text evidence="2">The sequence shown here is derived from an EMBL/GenBank/DDBJ whole genome shotgun (WGS) entry which is preliminary data.</text>
</comment>
<dbReference type="SUPFAM" id="SSF54001">
    <property type="entry name" value="Cysteine proteinases"/>
    <property type="match status" value="1"/>
</dbReference>
<dbReference type="InterPro" id="IPR002931">
    <property type="entry name" value="Transglutaminase-like"/>
</dbReference>
<dbReference type="OrthoDB" id="4697328at2"/>
<evidence type="ECO:0000313" key="2">
    <source>
        <dbReference type="EMBL" id="KPL51198.1"/>
    </source>
</evidence>
<dbReference type="PANTHER" id="PTHR33490">
    <property type="entry name" value="BLR5614 PROTEIN-RELATED"/>
    <property type="match status" value="1"/>
</dbReference>
<dbReference type="STRING" id="665126.ABB55_02325"/>
<proteinExistence type="predicted"/>
<dbReference type="Pfam" id="PF01841">
    <property type="entry name" value="Transglut_core"/>
    <property type="match status" value="1"/>
</dbReference>
<dbReference type="InterPro" id="IPR038765">
    <property type="entry name" value="Papain-like_cys_pep_sf"/>
</dbReference>
<dbReference type="RefSeq" id="WP_054357361.1">
    <property type="nucleotide sequence ID" value="NZ_LJYW01000001.1"/>
</dbReference>
<dbReference type="Proteomes" id="UP000048984">
    <property type="component" value="Unassembled WGS sequence"/>
</dbReference>
<evidence type="ECO:0000313" key="3">
    <source>
        <dbReference type="Proteomes" id="UP000048984"/>
    </source>
</evidence>